<evidence type="ECO:0000259" key="2">
    <source>
        <dbReference type="PROSITE" id="PS51925"/>
    </source>
</evidence>
<dbReference type="PANTHER" id="PTHR13844">
    <property type="entry name" value="SWI/SNF-RELATED MATRIX-ASSOCIATED ACTIN-DEPENDENT REGULATOR OF CHROMATIN SUBFAMILY D"/>
    <property type="match status" value="1"/>
</dbReference>
<feature type="compositionally biased region" description="Basic and acidic residues" evidence="1">
    <location>
        <begin position="1"/>
        <end position="11"/>
    </location>
</feature>
<feature type="region of interest" description="Disordered" evidence="1">
    <location>
        <begin position="159"/>
        <end position="197"/>
    </location>
</feature>
<dbReference type="Pfam" id="PF02201">
    <property type="entry name" value="SWIB"/>
    <property type="match status" value="1"/>
</dbReference>
<dbReference type="SMART" id="SM00151">
    <property type="entry name" value="SWIB"/>
    <property type="match status" value="1"/>
</dbReference>
<feature type="compositionally biased region" description="Polar residues" evidence="1">
    <location>
        <begin position="23"/>
        <end position="40"/>
    </location>
</feature>
<dbReference type="CDD" id="cd10568">
    <property type="entry name" value="SWIB_like"/>
    <property type="match status" value="1"/>
</dbReference>
<dbReference type="InterPro" id="IPR019835">
    <property type="entry name" value="SWIB_domain"/>
</dbReference>
<dbReference type="SUPFAM" id="SSF47592">
    <property type="entry name" value="SWIB/MDM2 domain"/>
    <property type="match status" value="1"/>
</dbReference>
<feature type="compositionally biased region" description="Acidic residues" evidence="1">
    <location>
        <begin position="159"/>
        <end position="169"/>
    </location>
</feature>
<gene>
    <name evidence="3" type="ORF">BCR34DRAFT_488567</name>
</gene>
<dbReference type="InterPro" id="IPR003121">
    <property type="entry name" value="SWIB_MDM2_domain"/>
</dbReference>
<evidence type="ECO:0000256" key="1">
    <source>
        <dbReference type="SAM" id="MobiDB-lite"/>
    </source>
</evidence>
<feature type="domain" description="DM2" evidence="2">
    <location>
        <begin position="263"/>
        <end position="340"/>
    </location>
</feature>
<keyword evidence="4" id="KW-1185">Reference proteome</keyword>
<evidence type="ECO:0000313" key="3">
    <source>
        <dbReference type="EMBL" id="ORY08553.1"/>
    </source>
</evidence>
<dbReference type="STRING" id="1231657.A0A1Y1ZE50"/>
<evidence type="ECO:0000313" key="4">
    <source>
        <dbReference type="Proteomes" id="UP000193144"/>
    </source>
</evidence>
<comment type="caution">
    <text evidence="3">The sequence shown here is derived from an EMBL/GenBank/DDBJ whole genome shotgun (WGS) entry which is preliminary data.</text>
</comment>
<protein>
    <recommendedName>
        <fullName evidence="2">DM2 domain-containing protein</fullName>
    </recommendedName>
</protein>
<proteinExistence type="predicted"/>
<accession>A0A1Y1ZE50</accession>
<dbReference type="AlphaFoldDB" id="A0A1Y1ZE50"/>
<reference evidence="3 4" key="1">
    <citation type="submission" date="2016-07" db="EMBL/GenBank/DDBJ databases">
        <title>Pervasive Adenine N6-methylation of Active Genes in Fungi.</title>
        <authorList>
            <consortium name="DOE Joint Genome Institute"/>
            <person name="Mondo S.J."/>
            <person name="Dannebaum R.O."/>
            <person name="Kuo R.C."/>
            <person name="Labutti K."/>
            <person name="Haridas S."/>
            <person name="Kuo A."/>
            <person name="Salamov A."/>
            <person name="Ahrendt S.R."/>
            <person name="Lipzen A."/>
            <person name="Sullivan W."/>
            <person name="Andreopoulos W.B."/>
            <person name="Clum A."/>
            <person name="Lindquist E."/>
            <person name="Daum C."/>
            <person name="Ramamoorthy G.K."/>
            <person name="Gryganskyi A."/>
            <person name="Culley D."/>
            <person name="Magnuson J.K."/>
            <person name="James T.Y."/>
            <person name="O'Malley M.A."/>
            <person name="Stajich J.E."/>
            <person name="Spatafora J.W."/>
            <person name="Visel A."/>
            <person name="Grigoriev I.V."/>
        </authorList>
    </citation>
    <scope>NUCLEOTIDE SEQUENCE [LARGE SCALE GENOMIC DNA]</scope>
    <source>
        <strain evidence="3 4">CBS 115471</strain>
    </source>
</reference>
<feature type="region of interest" description="Disordered" evidence="1">
    <location>
        <begin position="1"/>
        <end position="66"/>
    </location>
</feature>
<dbReference type="OrthoDB" id="10263741at2759"/>
<name>A0A1Y1ZE50_9PLEO</name>
<sequence>MIRRADLETMFRKPGPMIPTHHQVPQQYVQGQMSAQQQAAENARRDKQRRQSTRPTDKNMPDGVDDICIGDGAARYRQLREIERNLDATIMRKRLEIQDTSFQTDARRYGTMRIWISNTAENQPWQSSGMDAEVFDFESETNATYRVKIQGRLLDDEDDALGLDGDGDDAADKDPDAVDDDSSASAARRTPPSPPKFFSQFFSSITIDFDRAKSLQPDNFTQIEWKRPEGAGGNTKEASFSQLEFERKSDENINVTINLQRLQHPERLRLSKPLAELLDTEEEDRAGVIMGIWEYCKFNHLQQDEDERKFVCDAKLKAIFNADQFYFPMLPSLLKPHLSTLPPIQLSYTIRVDKDYISPSPDSGVPPSQPTIYDVQVALGDPLRDLTANLARSTDNVKKLQQINEIDEQIALLVQAIGHSKAKHAFFTSLTKDPVTFINRWLSSQKRDLEVIMGEAARGGGEDGSGDEWRRGGEDSVWGSEVAQESVALWLARQNIKGH</sequence>
<dbReference type="InterPro" id="IPR036885">
    <property type="entry name" value="SWIB_MDM2_dom_sf"/>
</dbReference>
<dbReference type="EMBL" id="MCFA01000099">
    <property type="protein sequence ID" value="ORY08553.1"/>
    <property type="molecule type" value="Genomic_DNA"/>
</dbReference>
<dbReference type="PROSITE" id="PS51925">
    <property type="entry name" value="SWIB_MDM2"/>
    <property type="match status" value="1"/>
</dbReference>
<organism evidence="3 4">
    <name type="scientific">Clohesyomyces aquaticus</name>
    <dbReference type="NCBI Taxonomy" id="1231657"/>
    <lineage>
        <taxon>Eukaryota</taxon>
        <taxon>Fungi</taxon>
        <taxon>Dikarya</taxon>
        <taxon>Ascomycota</taxon>
        <taxon>Pezizomycotina</taxon>
        <taxon>Dothideomycetes</taxon>
        <taxon>Pleosporomycetidae</taxon>
        <taxon>Pleosporales</taxon>
        <taxon>Lindgomycetaceae</taxon>
        <taxon>Clohesyomyces</taxon>
    </lineage>
</organism>
<dbReference type="Proteomes" id="UP000193144">
    <property type="component" value="Unassembled WGS sequence"/>
</dbReference>
<dbReference type="Gene3D" id="1.10.245.10">
    <property type="entry name" value="SWIB/MDM2 domain"/>
    <property type="match status" value="1"/>
</dbReference>